<dbReference type="Proteomes" id="UP000016481">
    <property type="component" value="Unassembled WGS sequence"/>
</dbReference>
<proteinExistence type="predicted"/>
<gene>
    <name evidence="1" type="ORF">HMPREF1978_00917</name>
</gene>
<accession>U1PJA3</accession>
<dbReference type="EMBL" id="AWSC01000041">
    <property type="protein sequence ID" value="ERH16420.1"/>
    <property type="molecule type" value="Genomic_DNA"/>
</dbReference>
<evidence type="ECO:0000313" key="2">
    <source>
        <dbReference type="Proteomes" id="UP000016481"/>
    </source>
</evidence>
<name>U1PJA3_9ACTO</name>
<reference evidence="1 2" key="1">
    <citation type="submission" date="2013-08" db="EMBL/GenBank/DDBJ databases">
        <authorList>
            <person name="Weinstock G."/>
            <person name="Sodergren E."/>
            <person name="Wylie T."/>
            <person name="Fulton L."/>
            <person name="Fulton R."/>
            <person name="Fronick C."/>
            <person name="O'Laughlin M."/>
            <person name="Godfrey J."/>
            <person name="Miner T."/>
            <person name="Herter B."/>
            <person name="Appelbaum E."/>
            <person name="Cordes M."/>
            <person name="Lek S."/>
            <person name="Wollam A."/>
            <person name="Pepin K.H."/>
            <person name="Palsikar V.B."/>
            <person name="Mitreva M."/>
            <person name="Wilson R.K."/>
        </authorList>
    </citation>
    <scope>NUCLEOTIDE SEQUENCE [LARGE SCALE GENOMIC DNA]</scope>
    <source>
        <strain evidence="1 2">F0530</strain>
    </source>
</reference>
<organism evidence="1 2">
    <name type="scientific">Actinomyces graevenitzii F0530</name>
    <dbReference type="NCBI Taxonomy" id="1321817"/>
    <lineage>
        <taxon>Bacteria</taxon>
        <taxon>Bacillati</taxon>
        <taxon>Actinomycetota</taxon>
        <taxon>Actinomycetes</taxon>
        <taxon>Actinomycetales</taxon>
        <taxon>Actinomycetaceae</taxon>
        <taxon>Actinomyces</taxon>
    </lineage>
</organism>
<protein>
    <submittedName>
        <fullName evidence="1">Uncharacterized protein</fullName>
    </submittedName>
</protein>
<evidence type="ECO:0000313" key="1">
    <source>
        <dbReference type="EMBL" id="ERH16420.1"/>
    </source>
</evidence>
<comment type="caution">
    <text evidence="1">The sequence shown here is derived from an EMBL/GenBank/DDBJ whole genome shotgun (WGS) entry which is preliminary data.</text>
</comment>
<sequence length="56" mass="6328">MRVGPGRHFLKGPELLAARVRLPEWWAQLRAWWGKFLPTTAGWFLGLALELGADAL</sequence>
<dbReference type="AlphaFoldDB" id="U1PJA3"/>
<dbReference type="HOGENOM" id="CLU_3003583_0_0_11"/>